<dbReference type="AlphaFoldDB" id="X0TZW4"/>
<protein>
    <submittedName>
        <fullName evidence="1">Uncharacterized protein</fullName>
    </submittedName>
</protein>
<accession>X0TZW4</accession>
<dbReference type="EMBL" id="BARS01016240">
    <property type="protein sequence ID" value="GAF98804.1"/>
    <property type="molecule type" value="Genomic_DNA"/>
</dbReference>
<feature type="non-terminal residue" evidence="1">
    <location>
        <position position="1"/>
    </location>
</feature>
<name>X0TZW4_9ZZZZ</name>
<proteinExistence type="predicted"/>
<organism evidence="1">
    <name type="scientific">marine sediment metagenome</name>
    <dbReference type="NCBI Taxonomy" id="412755"/>
    <lineage>
        <taxon>unclassified sequences</taxon>
        <taxon>metagenomes</taxon>
        <taxon>ecological metagenomes</taxon>
    </lineage>
</organism>
<comment type="caution">
    <text evidence="1">The sequence shown here is derived from an EMBL/GenBank/DDBJ whole genome shotgun (WGS) entry which is preliminary data.</text>
</comment>
<evidence type="ECO:0000313" key="1">
    <source>
        <dbReference type="EMBL" id="GAF98804.1"/>
    </source>
</evidence>
<gene>
    <name evidence="1" type="ORF">S01H1_26759</name>
</gene>
<dbReference type="Gene3D" id="3.30.420.40">
    <property type="match status" value="1"/>
</dbReference>
<sequence length="58" mass="6345">SAAGKLLLDPIVESYNYFPMAIIKSTTKIELSTIGMDAGIYGAVTMVLNKRIFYTSLL</sequence>
<reference evidence="1" key="1">
    <citation type="journal article" date="2014" name="Front. Microbiol.">
        <title>High frequency of phylogenetically diverse reductive dehalogenase-homologous genes in deep subseafloor sedimentary metagenomes.</title>
        <authorList>
            <person name="Kawai M."/>
            <person name="Futagami T."/>
            <person name="Toyoda A."/>
            <person name="Takaki Y."/>
            <person name="Nishi S."/>
            <person name="Hori S."/>
            <person name="Arai W."/>
            <person name="Tsubouchi T."/>
            <person name="Morono Y."/>
            <person name="Uchiyama I."/>
            <person name="Ito T."/>
            <person name="Fujiyama A."/>
            <person name="Inagaki F."/>
            <person name="Takami H."/>
        </authorList>
    </citation>
    <scope>NUCLEOTIDE SEQUENCE</scope>
    <source>
        <strain evidence="1">Expedition CK06-06</strain>
    </source>
</reference>